<dbReference type="STRING" id="1305675.BFG57_16005"/>
<evidence type="ECO:0000313" key="2">
    <source>
        <dbReference type="Proteomes" id="UP000095209"/>
    </source>
</evidence>
<dbReference type="Gene3D" id="2.30.320.10">
    <property type="entry name" value="YwqG-like"/>
    <property type="match status" value="1"/>
</dbReference>
<gene>
    <name evidence="1" type="ORF">BFG57_16005</name>
</gene>
<name>A0A1E5LEB5_9BACI</name>
<dbReference type="InterPro" id="IPR035948">
    <property type="entry name" value="YwqG-like_sf"/>
</dbReference>
<accession>A0A1E5LEB5</accession>
<organism evidence="1 2">
    <name type="scientific">Bacillus solimangrovi</name>
    <dbReference type="NCBI Taxonomy" id="1305675"/>
    <lineage>
        <taxon>Bacteria</taxon>
        <taxon>Bacillati</taxon>
        <taxon>Bacillota</taxon>
        <taxon>Bacilli</taxon>
        <taxon>Bacillales</taxon>
        <taxon>Bacillaceae</taxon>
        <taxon>Bacillus</taxon>
    </lineage>
</organism>
<protein>
    <submittedName>
        <fullName evidence="1">Cytoplasmic protein</fullName>
    </submittedName>
</protein>
<proteinExistence type="predicted"/>
<dbReference type="EMBL" id="MJEH01000029">
    <property type="protein sequence ID" value="OEH92412.1"/>
    <property type="molecule type" value="Genomic_DNA"/>
</dbReference>
<dbReference type="PANTHER" id="PTHR36436">
    <property type="entry name" value="SLL5081 PROTEIN"/>
    <property type="match status" value="1"/>
</dbReference>
<dbReference type="AlphaFoldDB" id="A0A1E5LEB5"/>
<dbReference type="Proteomes" id="UP000095209">
    <property type="component" value="Unassembled WGS sequence"/>
</dbReference>
<comment type="caution">
    <text evidence="1">The sequence shown here is derived from an EMBL/GenBank/DDBJ whole genome shotgun (WGS) entry which is preliminary data.</text>
</comment>
<dbReference type="PANTHER" id="PTHR36436:SF6">
    <property type="entry name" value="SLL5081 PROTEIN"/>
    <property type="match status" value="1"/>
</dbReference>
<dbReference type="OrthoDB" id="57088at2"/>
<sequence>MMSKLHLPVQLETFRNRIEKTVKPFIEISVAKDITTIHQSKFVGNPYLPKAIEHPKDEEGKPMKLLAQLNFDEIPHIEFMPPKGILQFFISAEDDVMGINFDNMTNQSNFRVLYHSEVIKDETLLVTDFSYMENLDTEYFPIEHELALSFSLEHEPISYGDFRSSELIGKSFSEIMGEDDEELEDVYERFSGEGHKIGGYPFFTQTDPREYELNFQEHNILLLQIDTHDDMGIMWGDSGVANFFIRKEDLKKLDFSNVIYNWDCH</sequence>
<keyword evidence="2" id="KW-1185">Reference proteome</keyword>
<dbReference type="Pfam" id="PF09234">
    <property type="entry name" value="DUF1963"/>
    <property type="match status" value="1"/>
</dbReference>
<dbReference type="SUPFAM" id="SSF103032">
    <property type="entry name" value="Hypothetical protein YwqG"/>
    <property type="match status" value="1"/>
</dbReference>
<dbReference type="InterPro" id="IPR015315">
    <property type="entry name" value="DUF1963"/>
</dbReference>
<evidence type="ECO:0000313" key="1">
    <source>
        <dbReference type="EMBL" id="OEH92412.1"/>
    </source>
</evidence>
<reference evidence="1 2" key="1">
    <citation type="submission" date="2016-08" db="EMBL/GenBank/DDBJ databases">
        <title>Genome of Bacillus solimangrovi GH2-4.</title>
        <authorList>
            <person name="Lim S."/>
            <person name="Kim B.-C."/>
        </authorList>
    </citation>
    <scope>NUCLEOTIDE SEQUENCE [LARGE SCALE GENOMIC DNA]</scope>
    <source>
        <strain evidence="1 2">GH2-4</strain>
    </source>
</reference>